<evidence type="ECO:0000256" key="1">
    <source>
        <dbReference type="ARBA" id="ARBA00023002"/>
    </source>
</evidence>
<dbReference type="Pfam" id="PF03807">
    <property type="entry name" value="F420_oxidored"/>
    <property type="match status" value="1"/>
</dbReference>
<accession>A0A1T5A4T4</accession>
<dbReference type="AlphaFoldDB" id="A0A1T5A4T4"/>
<gene>
    <name evidence="3" type="ORF">SAMN05661099_0291</name>
</gene>
<dbReference type="EMBL" id="FUYR01000001">
    <property type="protein sequence ID" value="SKB29633.1"/>
    <property type="molecule type" value="Genomic_DNA"/>
</dbReference>
<protein>
    <recommendedName>
        <fullName evidence="2">Pyrroline-5-carboxylate reductase catalytic N-terminal domain-containing protein</fullName>
    </recommendedName>
</protein>
<feature type="domain" description="Pyrroline-5-carboxylate reductase catalytic N-terminal" evidence="2">
    <location>
        <begin position="6"/>
        <end position="104"/>
    </location>
</feature>
<dbReference type="PANTHER" id="PTHR14239">
    <property type="entry name" value="DUDULIN-RELATED"/>
    <property type="match status" value="1"/>
</dbReference>
<dbReference type="STRING" id="572036.SAMN05661099_0291"/>
<dbReference type="OrthoDB" id="9786864at2"/>
<evidence type="ECO:0000313" key="4">
    <source>
        <dbReference type="Proteomes" id="UP000189981"/>
    </source>
</evidence>
<proteinExistence type="predicted"/>
<dbReference type="Proteomes" id="UP000189981">
    <property type="component" value="Unassembled WGS sequence"/>
</dbReference>
<evidence type="ECO:0000313" key="3">
    <source>
        <dbReference type="EMBL" id="SKB29633.1"/>
    </source>
</evidence>
<name>A0A1T5A4T4_9SPHI</name>
<dbReference type="GO" id="GO:0016491">
    <property type="term" value="F:oxidoreductase activity"/>
    <property type="evidence" value="ECO:0007669"/>
    <property type="project" value="UniProtKB-KW"/>
</dbReference>
<dbReference type="RefSeq" id="WP_079700791.1">
    <property type="nucleotide sequence ID" value="NZ_FUYR01000001.1"/>
</dbReference>
<organism evidence="3 4">
    <name type="scientific">Daejeonella lutea</name>
    <dbReference type="NCBI Taxonomy" id="572036"/>
    <lineage>
        <taxon>Bacteria</taxon>
        <taxon>Pseudomonadati</taxon>
        <taxon>Bacteroidota</taxon>
        <taxon>Sphingobacteriia</taxon>
        <taxon>Sphingobacteriales</taxon>
        <taxon>Sphingobacteriaceae</taxon>
        <taxon>Daejeonella</taxon>
    </lineage>
</organism>
<sequence>MQTKQTIAIIGATGNMGSAIAKGISKGNYRLLLKGNDQAALDALVGDIKTKNAHADVDTAVCPADASWEADIIILDVPFSAEAEIAAKIREVANQKIVISIANPLNESYNGLTTASDSSAAEELQKLLPNSKVIKAFNTSFAADFNSPVIDGKQSDAFIAGNDEEAVQIVSEIVATAGFNPIAAGDLSVSRTLENMQLLLIQLGMKNNYNWLAGWKILHH</sequence>
<keyword evidence="4" id="KW-1185">Reference proteome</keyword>
<evidence type="ECO:0000259" key="2">
    <source>
        <dbReference type="Pfam" id="PF03807"/>
    </source>
</evidence>
<dbReference type="SUPFAM" id="SSF51735">
    <property type="entry name" value="NAD(P)-binding Rossmann-fold domains"/>
    <property type="match status" value="1"/>
</dbReference>
<dbReference type="InterPro" id="IPR051267">
    <property type="entry name" value="STEAP_metalloreductase"/>
</dbReference>
<dbReference type="PANTHER" id="PTHR14239:SF10">
    <property type="entry name" value="REDUCTASE"/>
    <property type="match status" value="1"/>
</dbReference>
<keyword evidence="1" id="KW-0560">Oxidoreductase</keyword>
<dbReference type="InterPro" id="IPR036291">
    <property type="entry name" value="NAD(P)-bd_dom_sf"/>
</dbReference>
<reference evidence="4" key="1">
    <citation type="submission" date="2017-02" db="EMBL/GenBank/DDBJ databases">
        <authorList>
            <person name="Varghese N."/>
            <person name="Submissions S."/>
        </authorList>
    </citation>
    <scope>NUCLEOTIDE SEQUENCE [LARGE SCALE GENOMIC DNA]</scope>
    <source>
        <strain evidence="4">DSM 22385</strain>
    </source>
</reference>
<dbReference type="Gene3D" id="3.40.50.720">
    <property type="entry name" value="NAD(P)-binding Rossmann-like Domain"/>
    <property type="match status" value="1"/>
</dbReference>
<dbReference type="InterPro" id="IPR028939">
    <property type="entry name" value="P5C_Rdtase_cat_N"/>
</dbReference>